<evidence type="ECO:0000256" key="2">
    <source>
        <dbReference type="SAM" id="Phobius"/>
    </source>
</evidence>
<evidence type="ECO:0000256" key="1">
    <source>
        <dbReference type="SAM" id="MobiDB-lite"/>
    </source>
</evidence>
<feature type="transmembrane region" description="Helical" evidence="2">
    <location>
        <begin position="29"/>
        <end position="46"/>
    </location>
</feature>
<keyword evidence="4" id="KW-1185">Reference proteome</keyword>
<evidence type="ECO:0000313" key="3">
    <source>
        <dbReference type="EMBL" id="ATX82577.1"/>
    </source>
</evidence>
<gene>
    <name evidence="3" type="ORF">Ga0123462_1729</name>
</gene>
<feature type="region of interest" description="Disordered" evidence="1">
    <location>
        <begin position="1"/>
        <end position="22"/>
    </location>
</feature>
<organism evidence="3 4">
    <name type="scientific">Mariprofundus ferrinatatus</name>
    <dbReference type="NCBI Taxonomy" id="1921087"/>
    <lineage>
        <taxon>Bacteria</taxon>
        <taxon>Pseudomonadati</taxon>
        <taxon>Pseudomonadota</taxon>
        <taxon>Candidatius Mariprofundia</taxon>
        <taxon>Mariprofundales</taxon>
        <taxon>Mariprofundaceae</taxon>
        <taxon>Mariprofundus</taxon>
    </lineage>
</organism>
<keyword evidence="2" id="KW-1133">Transmembrane helix</keyword>
<protein>
    <submittedName>
        <fullName evidence="3">Uncharacterized protein</fullName>
    </submittedName>
</protein>
<proteinExistence type="predicted"/>
<dbReference type="AlphaFoldDB" id="A0A2K8L5L7"/>
<name>A0A2K8L5L7_9PROT</name>
<sequence length="65" mass="7259">MKLNKARPHAIPKDPEKAAAERLQKRKSLGSALLFFIGMGLAIWHLKSPDTFNAAVNYVIRVLQS</sequence>
<dbReference type="EMBL" id="CP018800">
    <property type="protein sequence ID" value="ATX82577.1"/>
    <property type="molecule type" value="Genomic_DNA"/>
</dbReference>
<dbReference type="Proteomes" id="UP000231637">
    <property type="component" value="Chromosome"/>
</dbReference>
<feature type="compositionally biased region" description="Basic and acidic residues" evidence="1">
    <location>
        <begin position="11"/>
        <end position="22"/>
    </location>
</feature>
<evidence type="ECO:0000313" key="4">
    <source>
        <dbReference type="Proteomes" id="UP000231637"/>
    </source>
</evidence>
<reference evidence="3 4" key="1">
    <citation type="submission" date="2016-12" db="EMBL/GenBank/DDBJ databases">
        <title>Isolation and genomic insights into novel planktonic Zetaproteobacteria from stratified waters of the Chesapeake Bay.</title>
        <authorList>
            <person name="McAllister S.M."/>
            <person name="Kato S."/>
            <person name="Chan C.S."/>
            <person name="Chiu B.K."/>
            <person name="Field E.K."/>
        </authorList>
    </citation>
    <scope>NUCLEOTIDE SEQUENCE [LARGE SCALE GENOMIC DNA]</scope>
    <source>
        <strain evidence="3 4">CP-8</strain>
    </source>
</reference>
<keyword evidence="2" id="KW-0472">Membrane</keyword>
<dbReference type="RefSeq" id="WP_100265910.1">
    <property type="nucleotide sequence ID" value="NZ_CP018800.1"/>
</dbReference>
<feature type="compositionally biased region" description="Basic residues" evidence="1">
    <location>
        <begin position="1"/>
        <end position="10"/>
    </location>
</feature>
<keyword evidence="2" id="KW-0812">Transmembrane</keyword>
<accession>A0A2K8L5L7</accession>
<dbReference type="KEGG" id="mfn:Ga0123462_1729"/>